<evidence type="ECO:0000313" key="4">
    <source>
        <dbReference type="Proteomes" id="UP001231124"/>
    </source>
</evidence>
<dbReference type="Proteomes" id="UP001231124">
    <property type="component" value="Unassembled WGS sequence"/>
</dbReference>
<accession>A0ABU0HYK4</accession>
<dbReference type="EMBL" id="JAUSVP010000004">
    <property type="protein sequence ID" value="MDQ0447425.1"/>
    <property type="molecule type" value="Genomic_DNA"/>
</dbReference>
<protein>
    <submittedName>
        <fullName evidence="3">Uncharacterized protein</fullName>
    </submittedName>
</protein>
<proteinExistence type="predicted"/>
<feature type="signal peptide" evidence="2">
    <location>
        <begin position="1"/>
        <end position="21"/>
    </location>
</feature>
<evidence type="ECO:0000256" key="2">
    <source>
        <dbReference type="SAM" id="SignalP"/>
    </source>
</evidence>
<keyword evidence="4" id="KW-1185">Reference proteome</keyword>
<keyword evidence="2" id="KW-0732">Signal</keyword>
<reference evidence="3 4" key="1">
    <citation type="submission" date="2023-07" db="EMBL/GenBank/DDBJ databases">
        <title>Genomic Encyclopedia of Type Strains, Phase IV (KMG-IV): sequencing the most valuable type-strain genomes for metagenomic binning, comparative biology and taxonomic classification.</title>
        <authorList>
            <person name="Goeker M."/>
        </authorList>
    </citation>
    <scope>NUCLEOTIDE SEQUENCE [LARGE SCALE GENOMIC DNA]</scope>
    <source>
        <strain evidence="3 4">DSM 19013</strain>
    </source>
</reference>
<feature type="region of interest" description="Disordered" evidence="1">
    <location>
        <begin position="42"/>
        <end position="77"/>
    </location>
</feature>
<evidence type="ECO:0000256" key="1">
    <source>
        <dbReference type="SAM" id="MobiDB-lite"/>
    </source>
</evidence>
<organism evidence="3 4">
    <name type="scientific">Methylobacterium aerolatum</name>
    <dbReference type="NCBI Taxonomy" id="418708"/>
    <lineage>
        <taxon>Bacteria</taxon>
        <taxon>Pseudomonadati</taxon>
        <taxon>Pseudomonadota</taxon>
        <taxon>Alphaproteobacteria</taxon>
        <taxon>Hyphomicrobiales</taxon>
        <taxon>Methylobacteriaceae</taxon>
        <taxon>Methylobacterium</taxon>
    </lineage>
</organism>
<sequence length="77" mass="7804">MKTVFCVVLLAATGLAAPAGATDPVAAPAVAAAAFDGWTLRPALPADAPQEDQAAGRKGTDPQRAAHWSDPSPARIR</sequence>
<dbReference type="RefSeq" id="WP_238201983.1">
    <property type="nucleotide sequence ID" value="NZ_BPQE01000007.1"/>
</dbReference>
<gene>
    <name evidence="3" type="ORF">QO012_001921</name>
</gene>
<comment type="caution">
    <text evidence="3">The sequence shown here is derived from an EMBL/GenBank/DDBJ whole genome shotgun (WGS) entry which is preliminary data.</text>
</comment>
<feature type="chain" id="PRO_5045846063" evidence="2">
    <location>
        <begin position="22"/>
        <end position="77"/>
    </location>
</feature>
<name>A0ABU0HYK4_9HYPH</name>
<evidence type="ECO:0000313" key="3">
    <source>
        <dbReference type="EMBL" id="MDQ0447425.1"/>
    </source>
</evidence>